<dbReference type="InterPro" id="IPR025398">
    <property type="entry name" value="DUF4371"/>
</dbReference>
<dbReference type="PANTHER" id="PTHR11697">
    <property type="entry name" value="GENERAL TRANSCRIPTION FACTOR 2-RELATED ZINC FINGER PROTEIN"/>
    <property type="match status" value="1"/>
</dbReference>
<accession>V4L0J0</accession>
<evidence type="ECO:0000313" key="3">
    <source>
        <dbReference type="Proteomes" id="UP000030689"/>
    </source>
</evidence>
<proteinExistence type="predicted"/>
<dbReference type="AlphaFoldDB" id="V4L0J0"/>
<dbReference type="KEGG" id="eus:EUTSA_v10005333mg"/>
<dbReference type="InterPro" id="IPR055298">
    <property type="entry name" value="AtLOH3-like"/>
</dbReference>
<keyword evidence="3" id="KW-1185">Reference proteome</keyword>
<dbReference type="Pfam" id="PF14291">
    <property type="entry name" value="DUF4371"/>
    <property type="match status" value="1"/>
</dbReference>
<name>V4L0J0_EUTSA</name>
<evidence type="ECO:0000313" key="2">
    <source>
        <dbReference type="EMBL" id="ESQ33243.1"/>
    </source>
</evidence>
<protein>
    <recommendedName>
        <fullName evidence="1">DUF4371 domain-containing protein</fullName>
    </recommendedName>
</protein>
<dbReference type="eggNOG" id="ENOG502QSU3">
    <property type="taxonomic scope" value="Eukaryota"/>
</dbReference>
<organism evidence="2 3">
    <name type="scientific">Eutrema salsugineum</name>
    <name type="common">Saltwater cress</name>
    <name type="synonym">Sisymbrium salsugineum</name>
    <dbReference type="NCBI Taxonomy" id="72664"/>
    <lineage>
        <taxon>Eukaryota</taxon>
        <taxon>Viridiplantae</taxon>
        <taxon>Streptophyta</taxon>
        <taxon>Embryophyta</taxon>
        <taxon>Tracheophyta</taxon>
        <taxon>Spermatophyta</taxon>
        <taxon>Magnoliopsida</taxon>
        <taxon>eudicotyledons</taxon>
        <taxon>Gunneridae</taxon>
        <taxon>Pentapetalae</taxon>
        <taxon>rosids</taxon>
        <taxon>malvids</taxon>
        <taxon>Brassicales</taxon>
        <taxon>Brassicaceae</taxon>
        <taxon>Eutremeae</taxon>
        <taxon>Eutrema</taxon>
    </lineage>
</organism>
<dbReference type="Gramene" id="ESQ33243">
    <property type="protein sequence ID" value="ESQ33243"/>
    <property type="gene ID" value="EUTSA_v10005333mg"/>
</dbReference>
<gene>
    <name evidence="2" type="ORF">EUTSA_v10005333mg</name>
</gene>
<sequence length="219" mass="25579">MIGNKSRRFNPSWFDLYGDWLEYSNKTERLHDHVVAVNSFHNSELKRADYLMNQGQSIFHAFYKIRLNVLIDACRYLLLQGLLFQGHDEPVDSTNKIIFMELVKYTAEKNELGSKAVLDNAPKNNQMEVIESIVQEVDCGVFCLLVDESADVSDKDQIAVVFRIPLQRKYQDILNSIIVKSNKQRLYKLRDNGWKSLINKVSSFLMKKFQNMKPRRINL</sequence>
<dbReference type="PANTHER" id="PTHR11697:SF230">
    <property type="entry name" value="ZINC FINGER, MYM DOMAIN CONTAINING 1"/>
    <property type="match status" value="1"/>
</dbReference>
<reference evidence="2 3" key="1">
    <citation type="journal article" date="2013" name="Front. Plant Sci.">
        <title>The Reference Genome of the Halophytic Plant Eutrema salsugineum.</title>
        <authorList>
            <person name="Yang R."/>
            <person name="Jarvis D.E."/>
            <person name="Chen H."/>
            <person name="Beilstein M.A."/>
            <person name="Grimwood J."/>
            <person name="Jenkins J."/>
            <person name="Shu S."/>
            <person name="Prochnik S."/>
            <person name="Xin M."/>
            <person name="Ma C."/>
            <person name="Schmutz J."/>
            <person name="Wing R.A."/>
            <person name="Mitchell-Olds T."/>
            <person name="Schumaker K.S."/>
            <person name="Wang X."/>
        </authorList>
    </citation>
    <scope>NUCLEOTIDE SEQUENCE [LARGE SCALE GENOMIC DNA]</scope>
</reference>
<evidence type="ECO:0000259" key="1">
    <source>
        <dbReference type="Pfam" id="PF14291"/>
    </source>
</evidence>
<dbReference type="EMBL" id="KI517748">
    <property type="protein sequence ID" value="ESQ33243.1"/>
    <property type="molecule type" value="Genomic_DNA"/>
</dbReference>
<dbReference type="STRING" id="72664.V4L0J0"/>
<feature type="domain" description="DUF4371" evidence="1">
    <location>
        <begin position="25"/>
        <end position="164"/>
    </location>
</feature>
<dbReference type="Proteomes" id="UP000030689">
    <property type="component" value="Unassembled WGS sequence"/>
</dbReference>